<feature type="coiled-coil region" evidence="4">
    <location>
        <begin position="543"/>
        <end position="674"/>
    </location>
</feature>
<evidence type="ECO:0000313" key="7">
    <source>
        <dbReference type="Proteomes" id="UP000324832"/>
    </source>
</evidence>
<dbReference type="PANTHER" id="PTHR18921">
    <property type="entry name" value="MYOSIN HEAVY CHAIN - RELATED"/>
    <property type="match status" value="1"/>
</dbReference>
<dbReference type="GO" id="GO:0006888">
    <property type="term" value="P:endoplasmic reticulum to Golgi vesicle-mediated transport"/>
    <property type="evidence" value="ECO:0007669"/>
    <property type="project" value="TreeGrafter"/>
</dbReference>
<evidence type="ECO:0000313" key="6">
    <source>
        <dbReference type="EMBL" id="VVC99923.1"/>
    </source>
</evidence>
<feature type="compositionally biased region" description="Basic and acidic residues" evidence="5">
    <location>
        <begin position="48"/>
        <end position="64"/>
    </location>
</feature>
<comment type="subcellular location">
    <subcellularLocation>
        <location evidence="1">Golgi apparatus</location>
    </subcellularLocation>
</comment>
<feature type="coiled-coil region" evidence="4">
    <location>
        <begin position="329"/>
        <end position="467"/>
    </location>
</feature>
<feature type="non-terminal residue" evidence="6">
    <location>
        <position position="1"/>
    </location>
</feature>
<sequence length="1381" mass="160139">RLAKRNGIKEEDSNWYWDPPQQSTRPIDSGTAEKYETLSVELQNELSTLDHDHDGPKPSKHEEELNRLREENKNLTNNLEDLDNQHQLAMEKLLNLKRELQKNFELLKQEHEELKNANDDYAAQVNHLQTKLSERDKEIESIKSSHADYETLHRKYQHLEKIHSLLRENAEKFQEENQELHEEVFKLQEQVTKLEHDVEIALKQCDNLDMVSKAKYEEVLNRLNDLARVHNTDQFQLDEINIDDNAKSVIETLKRDISDLRHQLSQSKSEDLIDSKVVKSDKIMQLYNRYVNFDLPIDYVGEIPSSTDNIVLFKLESVFKTVNSFKKKIDVLEQKVLEKKHTINHLKSQIEELSAENEYLTSDIQHYEQDLDEMKKNNDFLISEIAALKNTSKLEPIIETHEDNLVELESELADCNHMNKTFEVEIKRVESELNEVKSEKTILQESLNDLRKKYTSMLDELDSFKLQTKSVEELESSANATCQNQQFNKSRDVVADLKKRLSVANSKNEQLSIDLHIIENDKVLLTKEVDDLKHALSEKSSSHKELESLKIILDQKLKDLEIKLDDLLKHKQEIENENLRLEQQVKNFTVEITSQVNHEDILNENAELARNLNVLQTENFAYLENINELNNEIIKLQEEQNNLVIANDTLKETIEKETQKYAALESKMQAFKSKSDKFDELYHNQTVLKEENKHLLEQSLILEAELTSTNRKIVSLEEEFEKLMIELNDKDVLIASLNASVSQYKSHINELEENISELNKVMIVKSDEVNALRLNLQEVTEKLNKLNASCSLSHDELKRLHTENEETSKQIFALNDEINTKNSEISILSEKLRSLHSEHQLQLDEKENFIKNLQQSIKEITDTAKNNTQQNDEIVKIIEEKEMTEKKIIELTNNLSLLEYQLTEYKNKCETFNNKRKEYEVLIEQCNNEKNNLINLVNLKHNESLQYHAEIQRLNQIVIEQADELRKTNEHKDVLQKNDHETCLNCTNLLLSIKDKDETIMSLNQNTSTLEHLKVELNIANETIQSLTKKCEDLDKHMSLHLESVKKLTAENAQLSEKERNSSKELERLREHLVETEDNYTQELMTCEQKLTECQSRLIRANQEVETLRNQIKLLEKQREDVQTRLSDAEDSRNRSEAALINLQVVLEQFQLDKERDVDAATEKIKNKMAEIKRENLRLQDEIAHLNAKLEESVAGLKAASRLGDQVESKTAQINDLKEQVRTLQVSVAASEDRYYNAISNQQDKVDKNLVKNLVINYDANSPDPLNCKECEKLGLVKAATAADGLAAEFVKFLQNESKPRPPPPDMMSLRRPNPVFEVSHKRNPSTGSSNLLFQNIDADTSSQKSMDSDTKVIPITTLDTGVNQTRNNEGAILKHVLKDM</sequence>
<dbReference type="GO" id="GO:0031267">
    <property type="term" value="F:small GTPase binding"/>
    <property type="evidence" value="ECO:0007669"/>
    <property type="project" value="TreeGrafter"/>
</dbReference>
<keyword evidence="3 4" id="KW-0175">Coiled coil</keyword>
<proteinExistence type="predicted"/>
<keyword evidence="7" id="KW-1185">Reference proteome</keyword>
<feature type="region of interest" description="Disordered" evidence="5">
    <location>
        <begin position="1"/>
        <end position="32"/>
    </location>
</feature>
<dbReference type="GO" id="GO:0007030">
    <property type="term" value="P:Golgi organization"/>
    <property type="evidence" value="ECO:0007669"/>
    <property type="project" value="TreeGrafter"/>
</dbReference>
<dbReference type="EMBL" id="FZQP02004422">
    <property type="protein sequence ID" value="VVC99923.1"/>
    <property type="molecule type" value="Genomic_DNA"/>
</dbReference>
<dbReference type="Gene3D" id="1.10.287.1490">
    <property type="match status" value="1"/>
</dbReference>
<evidence type="ECO:0000256" key="3">
    <source>
        <dbReference type="ARBA" id="ARBA00023054"/>
    </source>
</evidence>
<gene>
    <name evidence="6" type="ORF">LSINAPIS_LOCUS10684</name>
</gene>
<feature type="region of interest" description="Disordered" evidence="5">
    <location>
        <begin position="44"/>
        <end position="64"/>
    </location>
</feature>
<name>A0A5E4QQL1_9NEOP</name>
<evidence type="ECO:0000256" key="1">
    <source>
        <dbReference type="ARBA" id="ARBA00004555"/>
    </source>
</evidence>
<accession>A0A5E4QQL1</accession>
<protein>
    <recommendedName>
        <fullName evidence="8">GRIP domain-containing protein</fullName>
    </recommendedName>
</protein>
<evidence type="ECO:0000256" key="2">
    <source>
        <dbReference type="ARBA" id="ARBA00023034"/>
    </source>
</evidence>
<evidence type="ECO:0000256" key="5">
    <source>
        <dbReference type="SAM" id="MobiDB-lite"/>
    </source>
</evidence>
<dbReference type="PANTHER" id="PTHR18921:SF2">
    <property type="entry name" value="THYROID RECEPTOR-INTERACTING PROTEIN 11"/>
    <property type="match status" value="1"/>
</dbReference>
<evidence type="ECO:0000256" key="4">
    <source>
        <dbReference type="SAM" id="Coils"/>
    </source>
</evidence>
<evidence type="ECO:0008006" key="8">
    <source>
        <dbReference type="Google" id="ProtNLM"/>
    </source>
</evidence>
<dbReference type="Proteomes" id="UP000324832">
    <property type="component" value="Unassembled WGS sequence"/>
</dbReference>
<feature type="coiled-coil region" evidence="4">
    <location>
        <begin position="843"/>
        <end position="936"/>
    </location>
</feature>
<reference evidence="6 7" key="1">
    <citation type="submission" date="2017-07" db="EMBL/GenBank/DDBJ databases">
        <authorList>
            <person name="Talla V."/>
            <person name="Backstrom N."/>
        </authorList>
    </citation>
    <scope>NUCLEOTIDE SEQUENCE [LARGE SCALE GENOMIC DNA]</scope>
</reference>
<keyword evidence="2" id="KW-0333">Golgi apparatus</keyword>
<feature type="coiled-coil region" evidence="4">
    <location>
        <begin position="156"/>
        <end position="204"/>
    </location>
</feature>
<dbReference type="GO" id="GO:0005794">
    <property type="term" value="C:Golgi apparatus"/>
    <property type="evidence" value="ECO:0007669"/>
    <property type="project" value="UniProtKB-SubCell"/>
</dbReference>
<feature type="coiled-coil region" evidence="4">
    <location>
        <begin position="699"/>
        <end position="817"/>
    </location>
</feature>
<feature type="coiled-coil region" evidence="4">
    <location>
        <begin position="1010"/>
        <end position="1234"/>
    </location>
</feature>
<organism evidence="6 7">
    <name type="scientific">Leptidea sinapis</name>
    <dbReference type="NCBI Taxonomy" id="189913"/>
    <lineage>
        <taxon>Eukaryota</taxon>
        <taxon>Metazoa</taxon>
        <taxon>Ecdysozoa</taxon>
        <taxon>Arthropoda</taxon>
        <taxon>Hexapoda</taxon>
        <taxon>Insecta</taxon>
        <taxon>Pterygota</taxon>
        <taxon>Neoptera</taxon>
        <taxon>Endopterygota</taxon>
        <taxon>Lepidoptera</taxon>
        <taxon>Glossata</taxon>
        <taxon>Ditrysia</taxon>
        <taxon>Papilionoidea</taxon>
        <taxon>Pieridae</taxon>
        <taxon>Dismorphiinae</taxon>
        <taxon>Leptidea</taxon>
    </lineage>
</organism>